<keyword evidence="5" id="KW-1185">Reference proteome</keyword>
<dbReference type="Proteomes" id="UP000469125">
    <property type="component" value="Unassembled WGS sequence"/>
</dbReference>
<evidence type="ECO:0000313" key="5">
    <source>
        <dbReference type="Proteomes" id="UP000469125"/>
    </source>
</evidence>
<gene>
    <name evidence="4" type="ORF">GMD78_07865</name>
</gene>
<dbReference type="EMBL" id="WOCA01000004">
    <property type="protein sequence ID" value="MUK88303.1"/>
    <property type="molecule type" value="Genomic_DNA"/>
</dbReference>
<reference evidence="4 5" key="1">
    <citation type="submission" date="2019-11" db="EMBL/GenBank/DDBJ databases">
        <authorList>
            <person name="Li X."/>
        </authorList>
    </citation>
    <scope>NUCLEOTIDE SEQUENCE [LARGE SCALE GENOMIC DNA]</scope>
    <source>
        <strain evidence="4 5">L9</strain>
    </source>
</reference>
<dbReference type="SUPFAM" id="SSF55729">
    <property type="entry name" value="Acyl-CoA N-acyltransferases (Nat)"/>
    <property type="match status" value="1"/>
</dbReference>
<dbReference type="PROSITE" id="PS51186">
    <property type="entry name" value="GNAT"/>
    <property type="match status" value="1"/>
</dbReference>
<dbReference type="RefSeq" id="WP_155668277.1">
    <property type="nucleotide sequence ID" value="NZ_WOCA01000004.1"/>
</dbReference>
<accession>A0A6N8FFL5</accession>
<evidence type="ECO:0000259" key="3">
    <source>
        <dbReference type="PROSITE" id="PS51186"/>
    </source>
</evidence>
<organism evidence="4 5">
    <name type="scientific">Ornithinibacillus caprae</name>
    <dbReference type="NCBI Taxonomy" id="2678566"/>
    <lineage>
        <taxon>Bacteria</taxon>
        <taxon>Bacillati</taxon>
        <taxon>Bacillota</taxon>
        <taxon>Bacilli</taxon>
        <taxon>Bacillales</taxon>
        <taxon>Bacillaceae</taxon>
        <taxon>Ornithinibacillus</taxon>
    </lineage>
</organism>
<comment type="caution">
    <text evidence="4">The sequence shown here is derived from an EMBL/GenBank/DDBJ whole genome shotgun (WGS) entry which is preliminary data.</text>
</comment>
<dbReference type="Pfam" id="PF00583">
    <property type="entry name" value="Acetyltransf_1"/>
    <property type="match status" value="1"/>
</dbReference>
<dbReference type="GO" id="GO:0016747">
    <property type="term" value="F:acyltransferase activity, transferring groups other than amino-acyl groups"/>
    <property type="evidence" value="ECO:0007669"/>
    <property type="project" value="InterPro"/>
</dbReference>
<dbReference type="InterPro" id="IPR050680">
    <property type="entry name" value="YpeA/RimI_acetyltransf"/>
</dbReference>
<proteinExistence type="predicted"/>
<evidence type="ECO:0000256" key="2">
    <source>
        <dbReference type="ARBA" id="ARBA00023315"/>
    </source>
</evidence>
<dbReference type="PANTHER" id="PTHR43420">
    <property type="entry name" value="ACETYLTRANSFERASE"/>
    <property type="match status" value="1"/>
</dbReference>
<evidence type="ECO:0000313" key="4">
    <source>
        <dbReference type="EMBL" id="MUK88303.1"/>
    </source>
</evidence>
<evidence type="ECO:0000256" key="1">
    <source>
        <dbReference type="ARBA" id="ARBA00022679"/>
    </source>
</evidence>
<feature type="domain" description="N-acetyltransferase" evidence="3">
    <location>
        <begin position="1"/>
        <end position="165"/>
    </location>
</feature>
<sequence>MEIRQAEMSDARGIAKVHVDSWKTTYNGIVPDEYLQQLSYDQREQLWINNMSQHNVFVAVNETGRIVGFSAGGKERSGNYPTYTGELYAIYILQEYQRKGLGKLLLHSVVEDLKQQGINRMVVLVLEENSSQFFYQSLGARKLDTLEVSIAGKKLNELVYGWDDLSSLL</sequence>
<dbReference type="AlphaFoldDB" id="A0A6N8FFL5"/>
<protein>
    <submittedName>
        <fullName evidence="4">GNAT family N-acetyltransferase</fullName>
    </submittedName>
</protein>
<keyword evidence="2" id="KW-0012">Acyltransferase</keyword>
<keyword evidence="1 4" id="KW-0808">Transferase</keyword>
<dbReference type="InterPro" id="IPR000182">
    <property type="entry name" value="GNAT_dom"/>
</dbReference>
<dbReference type="CDD" id="cd04301">
    <property type="entry name" value="NAT_SF"/>
    <property type="match status" value="1"/>
</dbReference>
<name>A0A6N8FFL5_9BACI</name>
<dbReference type="Gene3D" id="3.40.630.30">
    <property type="match status" value="1"/>
</dbReference>
<dbReference type="InterPro" id="IPR016181">
    <property type="entry name" value="Acyl_CoA_acyltransferase"/>
</dbReference>